<feature type="region of interest" description="Disordered" evidence="5">
    <location>
        <begin position="304"/>
        <end position="350"/>
    </location>
</feature>
<dbReference type="GO" id="GO:0031901">
    <property type="term" value="C:early endosome membrane"/>
    <property type="evidence" value="ECO:0007669"/>
    <property type="project" value="TreeGrafter"/>
</dbReference>
<keyword evidence="8" id="KW-1185">Reference proteome</keyword>
<name>A0A0R3WDT1_TAEAS</name>
<dbReference type="WBParaSite" id="TASK_0000893501-mRNA-1">
    <property type="protein sequence ID" value="TASK_0000893501-mRNA-1"/>
    <property type="gene ID" value="TASK_0000893501"/>
</dbReference>
<dbReference type="PROSITE" id="PS50178">
    <property type="entry name" value="ZF_FYVE"/>
    <property type="match status" value="1"/>
</dbReference>
<organism evidence="9">
    <name type="scientific">Taenia asiatica</name>
    <name type="common">Asian tapeworm</name>
    <dbReference type="NCBI Taxonomy" id="60517"/>
    <lineage>
        <taxon>Eukaryota</taxon>
        <taxon>Metazoa</taxon>
        <taxon>Spiralia</taxon>
        <taxon>Lophotrochozoa</taxon>
        <taxon>Platyhelminthes</taxon>
        <taxon>Cestoda</taxon>
        <taxon>Eucestoda</taxon>
        <taxon>Cyclophyllidea</taxon>
        <taxon>Taeniidae</taxon>
        <taxon>Taenia</taxon>
    </lineage>
</organism>
<dbReference type="PANTHER" id="PTHR46319:SF3">
    <property type="entry name" value="ZINC FINGER FYVE DOMAIN-CONTAINING PROTEIN"/>
    <property type="match status" value="1"/>
</dbReference>
<dbReference type="PANTHER" id="PTHR46319">
    <property type="entry name" value="ZINC FINGER FYVE DOMAIN-CONTAINING PROTEIN"/>
    <property type="match status" value="1"/>
</dbReference>
<dbReference type="SUPFAM" id="SSF57903">
    <property type="entry name" value="FYVE/PHD zinc finger"/>
    <property type="match status" value="1"/>
</dbReference>
<dbReference type="OrthoDB" id="5872154at2759"/>
<dbReference type="InterPro" id="IPR017455">
    <property type="entry name" value="Znf_FYVE-rel"/>
</dbReference>
<dbReference type="AlphaFoldDB" id="A0A0R3WDT1"/>
<accession>A0A0R3WDT1</accession>
<feature type="compositionally biased region" description="Polar residues" evidence="5">
    <location>
        <begin position="457"/>
        <end position="471"/>
    </location>
</feature>
<dbReference type="SMART" id="SM00064">
    <property type="entry name" value="FYVE"/>
    <property type="match status" value="1"/>
</dbReference>
<dbReference type="InterPro" id="IPR013083">
    <property type="entry name" value="Znf_RING/FYVE/PHD"/>
</dbReference>
<dbReference type="EMBL" id="UYRS01018931">
    <property type="protein sequence ID" value="VDK41326.1"/>
    <property type="molecule type" value="Genomic_DNA"/>
</dbReference>
<evidence type="ECO:0000256" key="3">
    <source>
        <dbReference type="ARBA" id="ARBA00022833"/>
    </source>
</evidence>
<dbReference type="InterPro" id="IPR011011">
    <property type="entry name" value="Znf_FYVE_PHD"/>
</dbReference>
<feature type="compositionally biased region" description="Polar residues" evidence="5">
    <location>
        <begin position="330"/>
        <end position="344"/>
    </location>
</feature>
<proteinExistence type="predicted"/>
<gene>
    <name evidence="7" type="ORF">TASK_LOCUS8936</name>
</gene>
<sequence length="1067" mass="115981">MSDLVDLDKLLDDFQRLESASKRSVQQCISVNQVKPSADGNYSSPIDVNFAYSKPLDESSSLKILSRKPDSLDQTIPVEPTEKYEVSSGISISADRKTKPQTKECFHTNLMSSNIPVDDSNTAELGTSVDLERRTFTLEDPTVSHALSAEPNASMNQPKESSQILRSTVLRDLRISGTETEIVQGTISETVCDNSPVEVVNVNEGFSCSFFPLSMESLGEPPRAPEDPQSTTLHTSAIAQSSTLTVGTTVEVPTALPRTSTHEFALEFGIKNADLEVTLNSTGMGPFEFIIPASARSLRSSSLDFASRPDENGDESAIAISTERRRASPSLPSTSSQIQPQSAPLSLEPPEWAADTSSTVCVACNSRFTVIRRRHHCRTCGRLLCATCTPHRVPLPPSFSPSSSYSSPEGSLLRLVSGSNATSVGSNEPRLHRVCVQCFRQMFRTSPAQAFPPPTITVESCPTTMSASRNQVPPRETLEGAESVAPQTIPQRRPLSPLRVVNTLKDDCLIPSASSKSSWPPLVIATTPELVLEFQPSDNRVRDLLAANGDVVTFAVTRNLHVLVSIVGGDVWSFISHGLYTVGQEEVCLLLRRRKGETAPPIDALVQYFLLYDLAFFPWRSNFRSRRRSATTSNTASASPLDEGSCLLLPNPFTVQQQGEQQSSPSTWFDGACCGFLYVHASPRHAESLTDLLCLLPTPPFLIALILRHPNEVTWATRHPLRLLLTLSRSCNYALPLISDRDRSPAFSANGAAASSVLSLCGGGSGNGAVLSFYVPELNILVSGLGGKGELRLQLLLRRSAHEHVRRALQSVGHGESLLFGLTGNFCPTADCHFAVAESAAGLTTEFTPHDSMDPNQMVVGASFVLIEGVEGSNSSLSVVEDGCVARLTTEQFKALLSHIRSASPLQLRIETARGLSTTSSFNGGLITVNWIDEPAPIHFTSLHCSPVDGRLVEPRCTFDIPREQQLRHWLIRQRSSDDGSESALMDVGPRIAWTRLHSLASRPVYAVDNRSGEVLDLFAVFNAVAATFINLISTCLSVWPPTHLVLCTTFALNPEINRCDLKLPQL</sequence>
<dbReference type="Pfam" id="PF11979">
    <property type="entry name" value="SARA_C"/>
    <property type="match status" value="1"/>
</dbReference>
<dbReference type="SMART" id="SM01421">
    <property type="entry name" value="DUF3480"/>
    <property type="match status" value="1"/>
</dbReference>
<protein>
    <submittedName>
        <fullName evidence="9">FYVE-type domain-containing protein</fullName>
    </submittedName>
</protein>
<evidence type="ECO:0000256" key="1">
    <source>
        <dbReference type="ARBA" id="ARBA00022723"/>
    </source>
</evidence>
<evidence type="ECO:0000313" key="7">
    <source>
        <dbReference type="EMBL" id="VDK41326.1"/>
    </source>
</evidence>
<reference evidence="7 8" key="2">
    <citation type="submission" date="2018-11" db="EMBL/GenBank/DDBJ databases">
        <authorList>
            <consortium name="Pathogen Informatics"/>
        </authorList>
    </citation>
    <scope>NUCLEOTIDE SEQUENCE [LARGE SCALE GENOMIC DNA]</scope>
</reference>
<dbReference type="Pfam" id="PF01363">
    <property type="entry name" value="FYVE"/>
    <property type="match status" value="1"/>
</dbReference>
<evidence type="ECO:0000313" key="9">
    <source>
        <dbReference type="WBParaSite" id="TASK_0000893501-mRNA-1"/>
    </source>
</evidence>
<keyword evidence="1" id="KW-0479">Metal-binding</keyword>
<dbReference type="GO" id="GO:0016197">
    <property type="term" value="P:endosomal transport"/>
    <property type="evidence" value="ECO:0007669"/>
    <property type="project" value="TreeGrafter"/>
</dbReference>
<evidence type="ECO:0000256" key="4">
    <source>
        <dbReference type="PROSITE-ProRule" id="PRU00091"/>
    </source>
</evidence>
<reference evidence="9" key="1">
    <citation type="submission" date="2016-04" db="UniProtKB">
        <authorList>
            <consortium name="WormBaseParasite"/>
        </authorList>
    </citation>
    <scope>IDENTIFICATION</scope>
</reference>
<feature type="domain" description="FYVE-type" evidence="6">
    <location>
        <begin position="355"/>
        <end position="443"/>
    </location>
</feature>
<dbReference type="GO" id="GO:0008270">
    <property type="term" value="F:zinc ion binding"/>
    <property type="evidence" value="ECO:0007669"/>
    <property type="project" value="UniProtKB-KW"/>
</dbReference>
<dbReference type="InterPro" id="IPR000306">
    <property type="entry name" value="Znf_FYVE"/>
</dbReference>
<keyword evidence="2 4" id="KW-0863">Zinc-finger</keyword>
<evidence type="ECO:0000256" key="5">
    <source>
        <dbReference type="SAM" id="MobiDB-lite"/>
    </source>
</evidence>
<dbReference type="InterPro" id="IPR022557">
    <property type="entry name" value="SARA-like_C"/>
</dbReference>
<evidence type="ECO:0000313" key="8">
    <source>
        <dbReference type="Proteomes" id="UP000282613"/>
    </source>
</evidence>
<dbReference type="Gene3D" id="3.30.40.10">
    <property type="entry name" value="Zinc/RING finger domain, C3HC4 (zinc finger)"/>
    <property type="match status" value="1"/>
</dbReference>
<keyword evidence="3" id="KW-0862">Zinc</keyword>
<evidence type="ECO:0000256" key="2">
    <source>
        <dbReference type="ARBA" id="ARBA00022771"/>
    </source>
</evidence>
<feature type="region of interest" description="Disordered" evidence="5">
    <location>
        <begin position="454"/>
        <end position="484"/>
    </location>
</feature>
<evidence type="ECO:0000259" key="6">
    <source>
        <dbReference type="PROSITE" id="PS50178"/>
    </source>
</evidence>
<dbReference type="Proteomes" id="UP000282613">
    <property type="component" value="Unassembled WGS sequence"/>
</dbReference>
<dbReference type="STRING" id="60517.A0A0R3WDT1"/>